<evidence type="ECO:0000313" key="6">
    <source>
        <dbReference type="EMBL" id="MBE1878299.1"/>
    </source>
</evidence>
<dbReference type="Pfam" id="PF14833">
    <property type="entry name" value="NAD_binding_11"/>
    <property type="match status" value="1"/>
</dbReference>
<dbReference type="InterPro" id="IPR006115">
    <property type="entry name" value="6PGDH_NADP-bd"/>
</dbReference>
<proteinExistence type="inferred from homology"/>
<dbReference type="InterPro" id="IPR006398">
    <property type="entry name" value="Tartro_sem_red"/>
</dbReference>
<dbReference type="RefSeq" id="WP_192864833.1">
    <property type="nucleotide sequence ID" value="NZ_JADAQT010000108.1"/>
</dbReference>
<evidence type="ECO:0000256" key="1">
    <source>
        <dbReference type="ARBA" id="ARBA00009080"/>
    </source>
</evidence>
<dbReference type="PIRSF" id="PIRSF000103">
    <property type="entry name" value="HIBADH"/>
    <property type="match status" value="1"/>
</dbReference>
<dbReference type="Gene3D" id="1.10.1040.10">
    <property type="entry name" value="N-(1-d-carboxylethyl)-l-norvaline Dehydrogenase, domain 2"/>
    <property type="match status" value="1"/>
</dbReference>
<dbReference type="Gene3D" id="3.40.50.720">
    <property type="entry name" value="NAD(P)-binding Rossmann-like Domain"/>
    <property type="match status" value="1"/>
</dbReference>
<dbReference type="Pfam" id="PF03446">
    <property type="entry name" value="NAD_binding_2"/>
    <property type="match status" value="1"/>
</dbReference>
<dbReference type="EMBL" id="JADAQT010000108">
    <property type="protein sequence ID" value="MBE1878299.1"/>
    <property type="molecule type" value="Genomic_DNA"/>
</dbReference>
<dbReference type="EC" id="1.1.1.60" evidence="6"/>
<dbReference type="InterPro" id="IPR029154">
    <property type="entry name" value="HIBADH-like_NADP-bd"/>
</dbReference>
<evidence type="ECO:0000259" key="4">
    <source>
        <dbReference type="Pfam" id="PF03446"/>
    </source>
</evidence>
<dbReference type="SUPFAM" id="SSF48179">
    <property type="entry name" value="6-phosphogluconate dehydrogenase C-terminal domain-like"/>
    <property type="match status" value="1"/>
</dbReference>
<gene>
    <name evidence="6" type="ORF">IHE71_21625</name>
</gene>
<dbReference type="PANTHER" id="PTHR43060">
    <property type="entry name" value="3-HYDROXYISOBUTYRATE DEHYDROGENASE-LIKE 1, MITOCHONDRIAL-RELATED"/>
    <property type="match status" value="1"/>
</dbReference>
<sequence length="305" mass="30896">MTGPTTTDPTGKRVAFIGLGIMGAPMAVNLRRAGYDVVGFNRSPGKAEALVAAGGTEAGSVAEAVAGAQIVLTMLPDSPDVEQAVLGDGGIVEHAAAGTLLIDLSTISPDVAREVSRRAAERHVRVLDAPVSGGEQGAVDATLSIMVGGDEGVFQEASPVLSALGTTITYVGPSGSGQTVKAANQLVVAGAIQLVSEALVFLDAQGVDLEAGTRVLQGGLAGSTVLERKGPAMLRREFQPGFRIDLHHKDLGIYTSAARDAGVASPLGQALAGLMGSARAQGLGSLDHSALFLQTERLSGRAAEQ</sequence>
<dbReference type="SUPFAM" id="SSF51735">
    <property type="entry name" value="NAD(P)-binding Rossmann-fold domains"/>
    <property type="match status" value="1"/>
</dbReference>
<protein>
    <submittedName>
        <fullName evidence="6">2-hydroxy-3-oxopropionate reductase</fullName>
        <ecNumber evidence="6">1.1.1.60</ecNumber>
    </submittedName>
</protein>
<dbReference type="GO" id="GO:0008679">
    <property type="term" value="F:2-hydroxy-3-oxopropionate reductase activity"/>
    <property type="evidence" value="ECO:0007669"/>
    <property type="project" value="UniProtKB-EC"/>
</dbReference>
<feature type="domain" description="6-phosphogluconate dehydrogenase NADP-binding" evidence="4">
    <location>
        <begin position="13"/>
        <end position="172"/>
    </location>
</feature>
<feature type="domain" description="3-hydroxyisobutyrate dehydrogenase-like NAD-binding" evidence="5">
    <location>
        <begin position="175"/>
        <end position="291"/>
    </location>
</feature>
<comment type="caution">
    <text evidence="6">The sequence shown here is derived from an EMBL/GenBank/DDBJ whole genome shotgun (WGS) entry which is preliminary data.</text>
</comment>
<accession>A0ABR9N3Q4</accession>
<dbReference type="NCBIfam" id="TIGR01505">
    <property type="entry name" value="tartro_sem_red"/>
    <property type="match status" value="1"/>
</dbReference>
<evidence type="ECO:0000256" key="3">
    <source>
        <dbReference type="ARBA" id="ARBA00023027"/>
    </source>
</evidence>
<dbReference type="InterPro" id="IPR008927">
    <property type="entry name" value="6-PGluconate_DH-like_C_sf"/>
</dbReference>
<dbReference type="PROSITE" id="PS00895">
    <property type="entry name" value="3_HYDROXYISOBUT_DH"/>
    <property type="match status" value="1"/>
</dbReference>
<comment type="similarity">
    <text evidence="1">Belongs to the HIBADH-related family.</text>
</comment>
<evidence type="ECO:0000259" key="5">
    <source>
        <dbReference type="Pfam" id="PF14833"/>
    </source>
</evidence>
<keyword evidence="7" id="KW-1185">Reference proteome</keyword>
<reference evidence="6 7" key="1">
    <citation type="submission" date="2020-10" db="EMBL/GenBank/DDBJ databases">
        <title>Myceligenerans pegani sp. nov., an endophytic actinomycete isolated from Peganum harmala L. in Xinjiang, China.</title>
        <authorList>
            <person name="Xin L."/>
        </authorList>
    </citation>
    <scope>NUCLEOTIDE SEQUENCE [LARGE SCALE GENOMIC DNA]</scope>
    <source>
        <strain evidence="6 7">TRM65318</strain>
    </source>
</reference>
<dbReference type="InterPro" id="IPR002204">
    <property type="entry name" value="3-OH-isobutyrate_DH-rel_CS"/>
</dbReference>
<keyword evidence="3" id="KW-0520">NAD</keyword>
<keyword evidence="2 6" id="KW-0560">Oxidoreductase</keyword>
<dbReference type="InterPro" id="IPR013328">
    <property type="entry name" value="6PGD_dom2"/>
</dbReference>
<dbReference type="InterPro" id="IPR036291">
    <property type="entry name" value="NAD(P)-bd_dom_sf"/>
</dbReference>
<dbReference type="InterPro" id="IPR015815">
    <property type="entry name" value="HIBADH-related"/>
</dbReference>
<evidence type="ECO:0000256" key="2">
    <source>
        <dbReference type="ARBA" id="ARBA00023002"/>
    </source>
</evidence>
<evidence type="ECO:0000313" key="7">
    <source>
        <dbReference type="Proteomes" id="UP000625527"/>
    </source>
</evidence>
<dbReference type="PANTHER" id="PTHR43060:SF15">
    <property type="entry name" value="3-HYDROXYISOBUTYRATE DEHYDROGENASE-LIKE 1, MITOCHONDRIAL-RELATED"/>
    <property type="match status" value="1"/>
</dbReference>
<organism evidence="6 7">
    <name type="scientific">Myceligenerans pegani</name>
    <dbReference type="NCBI Taxonomy" id="2776917"/>
    <lineage>
        <taxon>Bacteria</taxon>
        <taxon>Bacillati</taxon>
        <taxon>Actinomycetota</taxon>
        <taxon>Actinomycetes</taxon>
        <taxon>Micrococcales</taxon>
        <taxon>Promicromonosporaceae</taxon>
        <taxon>Myceligenerans</taxon>
    </lineage>
</organism>
<name>A0ABR9N3Q4_9MICO</name>
<dbReference type="Proteomes" id="UP000625527">
    <property type="component" value="Unassembled WGS sequence"/>
</dbReference>